<dbReference type="GeneID" id="106151812"/>
<dbReference type="InterPro" id="IPR017364">
    <property type="entry name" value="GEMIN2"/>
</dbReference>
<dbReference type="KEGG" id="lak:106151812"/>
<keyword evidence="3 7" id="KW-0507">mRNA processing</keyword>
<proteinExistence type="inferred from homology"/>
<dbReference type="InParanoid" id="A0A1S3H5E2"/>
<dbReference type="PANTHER" id="PTHR12794:SF0">
    <property type="entry name" value="GEM-ASSOCIATED PROTEIN 2"/>
    <property type="match status" value="1"/>
</dbReference>
<dbReference type="Gene3D" id="1.20.58.1070">
    <property type="match status" value="1"/>
</dbReference>
<evidence type="ECO:0000256" key="5">
    <source>
        <dbReference type="ARBA" id="ARBA00025758"/>
    </source>
</evidence>
<evidence type="ECO:0000256" key="1">
    <source>
        <dbReference type="ARBA" id="ARBA00004496"/>
    </source>
</evidence>
<dbReference type="GO" id="GO:0000245">
    <property type="term" value="P:spliceosomal complex assembly"/>
    <property type="evidence" value="ECO:0007669"/>
    <property type="project" value="UniProtKB-UniRule"/>
</dbReference>
<dbReference type="GO" id="GO:0032797">
    <property type="term" value="C:SMN complex"/>
    <property type="evidence" value="ECO:0007669"/>
    <property type="project" value="UniProtKB-UniRule"/>
</dbReference>
<dbReference type="FunCoup" id="A0A1S3H5E2">
    <property type="interactions" value="1486"/>
</dbReference>
<protein>
    <recommendedName>
        <fullName evidence="6 7">Gem-associated protein 2</fullName>
    </recommendedName>
</protein>
<evidence type="ECO:0000256" key="6">
    <source>
        <dbReference type="ARBA" id="ARBA00047179"/>
    </source>
</evidence>
<keyword evidence="8" id="KW-1185">Reference proteome</keyword>
<gene>
    <name evidence="9" type="primary">LOC106151812</name>
</gene>
<dbReference type="Pfam" id="PF04938">
    <property type="entry name" value="SIP1"/>
    <property type="match status" value="1"/>
</dbReference>
<dbReference type="RefSeq" id="XP_013380681.1">
    <property type="nucleotide sequence ID" value="XM_013525227.1"/>
</dbReference>
<dbReference type="PANTHER" id="PTHR12794">
    <property type="entry name" value="GEMIN2"/>
    <property type="match status" value="1"/>
</dbReference>
<dbReference type="AlphaFoldDB" id="A0A1S3H5E2"/>
<comment type="similarity">
    <text evidence="5 7">Belongs to the gemin-2 family.</text>
</comment>
<name>A0A1S3H5E2_LINAN</name>
<evidence type="ECO:0000313" key="9">
    <source>
        <dbReference type="RefSeq" id="XP_013380681.1"/>
    </source>
</evidence>
<comment type="function">
    <text evidence="7">The SMN complex catalyzes the assembly of small nuclear ribonucleoproteins (snRNPs), the building blocks of the spliceosome, and thereby plays an important role in the splicing of cellular pre-mRNAs.</text>
</comment>
<dbReference type="GO" id="GO:0005681">
    <property type="term" value="C:spliceosomal complex"/>
    <property type="evidence" value="ECO:0007669"/>
    <property type="project" value="UniProtKB-UniRule"/>
</dbReference>
<dbReference type="STRING" id="7574.A0A1S3H5E2"/>
<sequence length="273" mass="30949">MPVMSDEERLMVQALALDFGNDEDYELDVPPTTGQEYLRRVQYEARKCPQVVVADIDRKAFLRKQTVKVTKSNGCQPAPHGYTEDLHWQETQTANFSDVRQKLVQYKARLKQQTPPPALHYKGAPIKLPQPDYPEGWCRLCFGKFPGQKIDSSTVEEETGDDQEKYPDGTPPLVSIIASMDQPAVLKVLEYHLNWFEATGFSQEQGRWFYALLASLEKPLTPETCSLLRTLARNCSSLRATLPSPQHPLLRPLNLLITLVARYFGQIDLADNG</sequence>
<comment type="subunit">
    <text evidence="7">Part of the core SMN complex.</text>
</comment>
<dbReference type="PIRSF" id="PIRSF038038">
    <property type="entry name" value="SMN_Gemin2"/>
    <property type="match status" value="1"/>
</dbReference>
<accession>A0A1S3H5E2</accession>
<comment type="subcellular location">
    <subcellularLocation>
        <location evidence="1">Cytoplasm</location>
    </subcellularLocation>
</comment>
<dbReference type="InterPro" id="IPR035426">
    <property type="entry name" value="Gemin2/Brr1"/>
</dbReference>
<dbReference type="Proteomes" id="UP000085678">
    <property type="component" value="Unplaced"/>
</dbReference>
<organism evidence="8 9">
    <name type="scientific">Lingula anatina</name>
    <name type="common">Brachiopod</name>
    <name type="synonym">Lingula unguis</name>
    <dbReference type="NCBI Taxonomy" id="7574"/>
    <lineage>
        <taxon>Eukaryota</taxon>
        <taxon>Metazoa</taxon>
        <taxon>Spiralia</taxon>
        <taxon>Lophotrochozoa</taxon>
        <taxon>Brachiopoda</taxon>
        <taxon>Linguliformea</taxon>
        <taxon>Lingulata</taxon>
        <taxon>Lingulida</taxon>
        <taxon>Linguloidea</taxon>
        <taxon>Lingulidae</taxon>
        <taxon>Lingula</taxon>
    </lineage>
</organism>
<evidence type="ECO:0000256" key="7">
    <source>
        <dbReference type="PIRNR" id="PIRNR038038"/>
    </source>
</evidence>
<evidence type="ECO:0000256" key="4">
    <source>
        <dbReference type="ARBA" id="ARBA00023187"/>
    </source>
</evidence>
<dbReference type="OMA" id="PHKCLLP"/>
<keyword evidence="4 7" id="KW-0508">mRNA splicing</keyword>
<dbReference type="GO" id="GO:0000387">
    <property type="term" value="P:spliceosomal snRNP assembly"/>
    <property type="evidence" value="ECO:0007669"/>
    <property type="project" value="UniProtKB-UniRule"/>
</dbReference>
<keyword evidence="2 7" id="KW-0963">Cytoplasm</keyword>
<evidence type="ECO:0000256" key="3">
    <source>
        <dbReference type="ARBA" id="ARBA00022664"/>
    </source>
</evidence>
<reference evidence="9" key="1">
    <citation type="submission" date="2025-08" db="UniProtKB">
        <authorList>
            <consortium name="RefSeq"/>
        </authorList>
    </citation>
    <scope>IDENTIFICATION</scope>
    <source>
        <tissue evidence="9">Gonads</tissue>
    </source>
</reference>
<dbReference type="OrthoDB" id="428895at2759"/>
<evidence type="ECO:0000256" key="2">
    <source>
        <dbReference type="ARBA" id="ARBA00022490"/>
    </source>
</evidence>
<evidence type="ECO:0000313" key="8">
    <source>
        <dbReference type="Proteomes" id="UP000085678"/>
    </source>
</evidence>